<gene>
    <name evidence="1" type="ORF">CTOB1V02_LOCUS4624</name>
</gene>
<evidence type="ECO:0000313" key="1">
    <source>
        <dbReference type="EMBL" id="CAD7226708.1"/>
    </source>
</evidence>
<dbReference type="EMBL" id="OB660903">
    <property type="protein sequence ID" value="CAD7226708.1"/>
    <property type="molecule type" value="Genomic_DNA"/>
</dbReference>
<dbReference type="AlphaFoldDB" id="A0A7R8WDC0"/>
<proteinExistence type="predicted"/>
<accession>A0A7R8WDC0</accession>
<protein>
    <submittedName>
        <fullName evidence="1">Uncharacterized protein</fullName>
    </submittedName>
</protein>
<organism evidence="1">
    <name type="scientific">Cyprideis torosa</name>
    <dbReference type="NCBI Taxonomy" id="163714"/>
    <lineage>
        <taxon>Eukaryota</taxon>
        <taxon>Metazoa</taxon>
        <taxon>Ecdysozoa</taxon>
        <taxon>Arthropoda</taxon>
        <taxon>Crustacea</taxon>
        <taxon>Oligostraca</taxon>
        <taxon>Ostracoda</taxon>
        <taxon>Podocopa</taxon>
        <taxon>Podocopida</taxon>
        <taxon>Cytherocopina</taxon>
        <taxon>Cytheroidea</taxon>
        <taxon>Cytherideidae</taxon>
        <taxon>Cyprideis</taxon>
    </lineage>
</organism>
<sequence length="242" mass="26896">MQPTFAQMMAKGYLAESLGASTDSRNHDATQEKHILLAKLALSSPEVFRTGRTTTGTLCELKAPSDPLDVPVQPRKPAQYHLPCDNRGRRRNPCQQPHRLLHLCDTQHVWNAYTPYGLCAFSHRKFTRILTQALLFSSQAKNVRSNQQHAAVQGDEQTILVITLFVSSPIILFVSSPITFFVSSPITLFVSSLITLFVSSPITLFVSSLITLFVSSLITLFVSSLITLFVSSPIKSKYDREA</sequence>
<reference evidence="1" key="1">
    <citation type="submission" date="2020-11" db="EMBL/GenBank/DDBJ databases">
        <authorList>
            <person name="Tran Van P."/>
        </authorList>
    </citation>
    <scope>NUCLEOTIDE SEQUENCE</scope>
</reference>
<name>A0A7R8WDC0_9CRUS</name>